<organism evidence="3 4">
    <name type="scientific">Methanobrevibacter olleyae</name>
    <dbReference type="NCBI Taxonomy" id="294671"/>
    <lineage>
        <taxon>Archaea</taxon>
        <taxon>Methanobacteriati</taxon>
        <taxon>Methanobacteriota</taxon>
        <taxon>Methanomada group</taxon>
        <taxon>Methanobacteria</taxon>
        <taxon>Methanobacteriales</taxon>
        <taxon>Methanobacteriaceae</taxon>
        <taxon>Methanobrevibacter</taxon>
    </lineage>
</organism>
<dbReference type="AlphaFoldDB" id="A0A8T3VQB5"/>
<feature type="transmembrane region" description="Helical" evidence="2">
    <location>
        <begin position="168"/>
        <end position="186"/>
    </location>
</feature>
<keyword evidence="2" id="KW-1133">Transmembrane helix</keyword>
<evidence type="ECO:0000313" key="4">
    <source>
        <dbReference type="Proteomes" id="UP000732619"/>
    </source>
</evidence>
<accession>A0A8T3VQB5</accession>
<evidence type="ECO:0000313" key="3">
    <source>
        <dbReference type="EMBL" id="MBE6512927.1"/>
    </source>
</evidence>
<dbReference type="Proteomes" id="UP000732619">
    <property type="component" value="Unassembled WGS sequence"/>
</dbReference>
<keyword evidence="2" id="KW-0472">Membrane</keyword>
<feature type="compositionally biased region" description="Low complexity" evidence="1">
    <location>
        <begin position="232"/>
        <end position="246"/>
    </location>
</feature>
<name>A0A8T3VQB5_METOL</name>
<feature type="transmembrane region" description="Helical" evidence="2">
    <location>
        <begin position="105"/>
        <end position="122"/>
    </location>
</feature>
<keyword evidence="2" id="KW-0812">Transmembrane</keyword>
<dbReference type="EMBL" id="SUTG01000037">
    <property type="protein sequence ID" value="MBE6512927.1"/>
    <property type="molecule type" value="Genomic_DNA"/>
</dbReference>
<feature type="region of interest" description="Disordered" evidence="1">
    <location>
        <begin position="227"/>
        <end position="261"/>
    </location>
</feature>
<evidence type="ECO:0000256" key="2">
    <source>
        <dbReference type="SAM" id="Phobius"/>
    </source>
</evidence>
<sequence length="312" mass="35434">MVKHFNVMMAAFISGTVALFTSVLGVSGTIIGSVLSSFLYQLLSGYSEEKIEEGALRKPKLANEIVYIFPLVVIGIIELIFFLSALHYRFDMIFDFLESAVANNLFRLMGIGLIILGAYPYFNSNNIDKRNGTVVLIVGVLLLLRGLMDISSITSKIFYAVFAPFDSLFALFVIVSLALVIFNILIGSDIEYFKSNEFMNKHRPRKPHARKVDTSFGRNANENEEFNHHSINHNSNNQSNHYNRPNPRVKKSSHDSHGNQESLPIYEEEVILVNNPEDPNNPIKKRILKRVKQEDCGDYDDYQDVYVLDDLE</sequence>
<comment type="caution">
    <text evidence="3">The sequence shown here is derived from an EMBL/GenBank/DDBJ whole genome shotgun (WGS) entry which is preliminary data.</text>
</comment>
<proteinExistence type="predicted"/>
<reference evidence="3" key="1">
    <citation type="submission" date="2019-04" db="EMBL/GenBank/DDBJ databases">
        <title>Evolution of Biomass-Degrading Anaerobic Consortia Revealed by Metagenomics.</title>
        <authorList>
            <person name="Peng X."/>
        </authorList>
    </citation>
    <scope>NUCLEOTIDE SEQUENCE</scope>
    <source>
        <strain evidence="3">SIG14</strain>
    </source>
</reference>
<feature type="transmembrane region" description="Helical" evidence="2">
    <location>
        <begin position="61"/>
        <end position="85"/>
    </location>
</feature>
<feature type="transmembrane region" description="Helical" evidence="2">
    <location>
        <begin position="134"/>
        <end position="162"/>
    </location>
</feature>
<evidence type="ECO:0000256" key="1">
    <source>
        <dbReference type="SAM" id="MobiDB-lite"/>
    </source>
</evidence>
<feature type="transmembrane region" description="Helical" evidence="2">
    <location>
        <begin position="12"/>
        <end position="40"/>
    </location>
</feature>
<gene>
    <name evidence="3" type="ORF">E7Z75_07300</name>
</gene>
<protein>
    <submittedName>
        <fullName evidence="3">Uncharacterized protein</fullName>
    </submittedName>
</protein>